<dbReference type="AlphaFoldDB" id="A0A560G7A6"/>
<dbReference type="SUPFAM" id="SSF88874">
    <property type="entry name" value="Receptor-binding domain of short tail fibre protein gp12"/>
    <property type="match status" value="1"/>
</dbReference>
<dbReference type="Pfam" id="PF07484">
    <property type="entry name" value="Collar"/>
    <property type="match status" value="1"/>
</dbReference>
<evidence type="ECO:0000313" key="3">
    <source>
        <dbReference type="Proteomes" id="UP000316545"/>
    </source>
</evidence>
<dbReference type="RefSeq" id="WP_186464225.1">
    <property type="nucleotide sequence ID" value="NZ_VITO01000003.1"/>
</dbReference>
<dbReference type="EMBL" id="VITO01000003">
    <property type="protein sequence ID" value="TWB29640.1"/>
    <property type="molecule type" value="Genomic_DNA"/>
</dbReference>
<keyword evidence="3" id="KW-1185">Reference proteome</keyword>
<proteinExistence type="predicted"/>
<reference evidence="2 3" key="1">
    <citation type="submission" date="2019-06" db="EMBL/GenBank/DDBJ databases">
        <title>Genomic Encyclopedia of Type Strains, Phase IV (KMG-V): Genome sequencing to study the core and pangenomes of soil and plant-associated prokaryotes.</title>
        <authorList>
            <person name="Whitman W."/>
        </authorList>
    </citation>
    <scope>NUCLEOTIDE SEQUENCE [LARGE SCALE GENOMIC DNA]</scope>
    <source>
        <strain evidence="2 3">BR 11865</strain>
    </source>
</reference>
<protein>
    <submittedName>
        <fullName evidence="2">Microcystin-dependent protein</fullName>
    </submittedName>
</protein>
<sequence length="182" mass="19232">MADPFTGEIRAFAFTFPPANWSQCNGQQVLIQQNNTLYAVIGNTYGGDLQNYYNLPNMMGCIPIAYGSSLGLTTHVAGAKGGSDTVALTSANFPAHNHLVNVKNPNISNAGYVSTPTGTTYLSRPNNMLLYSTTAVTQGGPTLAANTVGTVGSAAIAPRANDQPYLVVNFCICQFGEFPSRQ</sequence>
<dbReference type="Gene3D" id="3.90.1340.10">
    <property type="entry name" value="Phage tail collar domain"/>
    <property type="match status" value="1"/>
</dbReference>
<evidence type="ECO:0000259" key="1">
    <source>
        <dbReference type="Pfam" id="PF07484"/>
    </source>
</evidence>
<feature type="domain" description="Phage tail collar" evidence="1">
    <location>
        <begin position="7"/>
        <end position="61"/>
    </location>
</feature>
<organism evidence="2 3">
    <name type="scientific">Nitrospirillum amazonense</name>
    <dbReference type="NCBI Taxonomy" id="28077"/>
    <lineage>
        <taxon>Bacteria</taxon>
        <taxon>Pseudomonadati</taxon>
        <taxon>Pseudomonadota</taxon>
        <taxon>Alphaproteobacteria</taxon>
        <taxon>Rhodospirillales</taxon>
        <taxon>Azospirillaceae</taxon>
        <taxon>Nitrospirillum</taxon>
    </lineage>
</organism>
<name>A0A560G7A6_9PROT</name>
<dbReference type="InterPro" id="IPR037053">
    <property type="entry name" value="Phage_tail_collar_dom_sf"/>
</dbReference>
<evidence type="ECO:0000313" key="2">
    <source>
        <dbReference type="EMBL" id="TWB29640.1"/>
    </source>
</evidence>
<dbReference type="Proteomes" id="UP000316545">
    <property type="component" value="Unassembled WGS sequence"/>
</dbReference>
<gene>
    <name evidence="2" type="ORF">FBZ88_10362</name>
</gene>
<dbReference type="InterPro" id="IPR011083">
    <property type="entry name" value="Phage_tail_collar_dom"/>
</dbReference>
<comment type="caution">
    <text evidence="2">The sequence shown here is derived from an EMBL/GenBank/DDBJ whole genome shotgun (WGS) entry which is preliminary data.</text>
</comment>
<accession>A0A560G7A6</accession>